<organism evidence="2">
    <name type="scientific">Oryza glumipatula</name>
    <dbReference type="NCBI Taxonomy" id="40148"/>
    <lineage>
        <taxon>Eukaryota</taxon>
        <taxon>Viridiplantae</taxon>
        <taxon>Streptophyta</taxon>
        <taxon>Embryophyta</taxon>
        <taxon>Tracheophyta</taxon>
        <taxon>Spermatophyta</taxon>
        <taxon>Magnoliopsida</taxon>
        <taxon>Liliopsida</taxon>
        <taxon>Poales</taxon>
        <taxon>Poaceae</taxon>
        <taxon>BOP clade</taxon>
        <taxon>Oryzoideae</taxon>
        <taxon>Oryzeae</taxon>
        <taxon>Oryzinae</taxon>
        <taxon>Oryza</taxon>
    </lineage>
</organism>
<accession>A0A0E0B873</accession>
<evidence type="ECO:0000313" key="2">
    <source>
        <dbReference type="EnsemblPlants" id="OGLUM10G03300.1"/>
    </source>
</evidence>
<reference evidence="2" key="2">
    <citation type="submission" date="2018-05" db="EMBL/GenBank/DDBJ databases">
        <title>OgluRS3 (Oryza glumaepatula Reference Sequence Version 3).</title>
        <authorList>
            <person name="Zhang J."/>
            <person name="Kudrna D."/>
            <person name="Lee S."/>
            <person name="Talag J."/>
            <person name="Welchert J."/>
            <person name="Wing R.A."/>
        </authorList>
    </citation>
    <scope>NUCLEOTIDE SEQUENCE [LARGE SCALE GENOMIC DNA]</scope>
</reference>
<dbReference type="HOGENOM" id="CLU_1083279_0_0_1"/>
<dbReference type="Proteomes" id="UP000026961">
    <property type="component" value="Chromosome 10"/>
</dbReference>
<proteinExistence type="predicted"/>
<feature type="region of interest" description="Disordered" evidence="1">
    <location>
        <begin position="51"/>
        <end position="91"/>
    </location>
</feature>
<protein>
    <submittedName>
        <fullName evidence="2">Uncharacterized protein</fullName>
    </submittedName>
</protein>
<dbReference type="Gramene" id="OGLUM10G03300.1">
    <property type="protein sequence ID" value="OGLUM10G03300.1"/>
    <property type="gene ID" value="OGLUM10G03300"/>
</dbReference>
<evidence type="ECO:0000256" key="1">
    <source>
        <dbReference type="SAM" id="MobiDB-lite"/>
    </source>
</evidence>
<feature type="compositionally biased region" description="Basic residues" evidence="1">
    <location>
        <begin position="71"/>
        <end position="85"/>
    </location>
</feature>
<reference evidence="2" key="1">
    <citation type="submission" date="2015-04" db="UniProtKB">
        <authorList>
            <consortium name="EnsemblPlants"/>
        </authorList>
    </citation>
    <scope>IDENTIFICATION</scope>
</reference>
<evidence type="ECO:0000313" key="3">
    <source>
        <dbReference type="Proteomes" id="UP000026961"/>
    </source>
</evidence>
<keyword evidence="3" id="KW-1185">Reference proteome</keyword>
<dbReference type="AlphaFoldDB" id="A0A0E0B873"/>
<name>A0A0E0B873_9ORYZ</name>
<sequence length="257" mass="28218">MSACSGHRWRRVVEVAAAVPSYPSKSELAAAEVAPCAYGRNGGQIRRRLASARSCPSQPHPPSPVQYPRQIHARGARSGSQKRRLLTPYTRQSPWRSQQCRARSADVAPAADQRWRWSRRASSPQSSIVAAPATVLCRSSAVEVEPARLPPTNAMPAAVPCWIRIPPVDAAPALDATLSGLTCHRHSSSTLVLLVPEPPPPPLLLVAKPSPIRKMWRGRGKVCVGCGWLFVVRELKIYSDYGWGLRQIEFAWGWAGW</sequence>
<dbReference type="EnsemblPlants" id="OGLUM10G03300.1">
    <property type="protein sequence ID" value="OGLUM10G03300.1"/>
    <property type="gene ID" value="OGLUM10G03300"/>
</dbReference>